<dbReference type="GeneID" id="17109702"/>
<gene>
    <name evidence="1" type="ORF">ACAM_0154</name>
</gene>
<dbReference type="SUPFAM" id="SSF51905">
    <property type="entry name" value="FAD/NAD(P)-binding domain"/>
    <property type="match status" value="1"/>
</dbReference>
<name>U3TCF8_9CREN</name>
<dbReference type="InterPro" id="IPR036188">
    <property type="entry name" value="FAD/NAD-bd_sf"/>
</dbReference>
<dbReference type="AlphaFoldDB" id="U3TCF8"/>
<dbReference type="KEGG" id="acj:ACAM_0154"/>
<dbReference type="Gene3D" id="3.50.50.60">
    <property type="entry name" value="FAD/NAD(P)-binding domain"/>
    <property type="match status" value="2"/>
</dbReference>
<dbReference type="InterPro" id="IPR050407">
    <property type="entry name" value="Geranylgeranyl_reductase"/>
</dbReference>
<dbReference type="EMBL" id="AP012489">
    <property type="protein sequence ID" value="BAN89623.1"/>
    <property type="molecule type" value="Genomic_DNA"/>
</dbReference>
<proteinExistence type="predicted"/>
<dbReference type="RefSeq" id="WP_022540903.1">
    <property type="nucleotide sequence ID" value="NC_022521.1"/>
</dbReference>
<dbReference type="PANTHER" id="PTHR42685:SF20">
    <property type="entry name" value="HYDROGENASE, PUTATIVE-RELATED"/>
    <property type="match status" value="1"/>
</dbReference>
<keyword evidence="2" id="KW-1185">Reference proteome</keyword>
<evidence type="ECO:0000313" key="1">
    <source>
        <dbReference type="EMBL" id="BAN89623.1"/>
    </source>
</evidence>
<organism evidence="1 2">
    <name type="scientific">Aeropyrum camini SY1 = JCM 12091</name>
    <dbReference type="NCBI Taxonomy" id="1198449"/>
    <lineage>
        <taxon>Archaea</taxon>
        <taxon>Thermoproteota</taxon>
        <taxon>Thermoprotei</taxon>
        <taxon>Desulfurococcales</taxon>
        <taxon>Desulfurococcaceae</taxon>
        <taxon>Aeropyrum</taxon>
    </lineage>
</organism>
<reference evidence="1 2" key="1">
    <citation type="journal article" date="2013" name="Appl. Environ. Microbiol.">
        <title>Variation of the Virus-Related Elements within Syntenic Genomes of the Hyperthermophilic Archaeon Aeropyrum.</title>
        <authorList>
            <person name="Daifuku T."/>
            <person name="Yoshida T."/>
            <person name="Kitamura T."/>
            <person name="Kawaichi S."/>
            <person name="Inoue T."/>
            <person name="Nomura K."/>
            <person name="Yoshida Y."/>
            <person name="Kuno S."/>
            <person name="Sako Y."/>
        </authorList>
    </citation>
    <scope>NUCLEOTIDE SEQUENCE [LARGE SCALE GENOMIC DNA]</scope>
    <source>
        <strain evidence="1 2">SY1</strain>
    </source>
</reference>
<dbReference type="PANTHER" id="PTHR42685">
    <property type="entry name" value="GERANYLGERANYL DIPHOSPHATE REDUCTASE"/>
    <property type="match status" value="1"/>
</dbReference>
<dbReference type="OrthoDB" id="6062at2157"/>
<sequence>MAEISIGGLGVSGATLAYLLAREGFRVEAFDVARGYRKACGDALTLRPFTEEIARATGSVETLVKRYMIAVDGEVVHDLTLKPPPWAIVDKALLVSRLREMAEAEGAVLKLAPWPGPSRGLLAIDARGPLAASVGNAVFLYRVYSRARWDPETVYLDFNVRERGVYWVFPADGDGRLVNIGAGFEGLWSGAEVERRLAALHKRLLGSGLSPVDRRGAPMQLFTPLRLYSEGSFKVGEAAGFLLRTGGEGNRPGMLSAFHLARAILSAGLDDESRILAYYRLYSAGLADEVRVSRVLLSIVRGSSVDAASRLLRSLPRTFWERFVRAQVTSPYLARLIPMPAVAVGLVRALLSYSASRAPPRGF</sequence>
<protein>
    <submittedName>
        <fullName evidence="1">Dehydrogenase</fullName>
    </submittedName>
</protein>
<dbReference type="eggNOG" id="arCOG00570">
    <property type="taxonomic scope" value="Archaea"/>
</dbReference>
<evidence type="ECO:0000313" key="2">
    <source>
        <dbReference type="Proteomes" id="UP000016887"/>
    </source>
</evidence>
<accession>U3TCF8</accession>
<dbReference type="Proteomes" id="UP000016887">
    <property type="component" value="Chromosome"/>
</dbReference>
<dbReference type="STRING" id="1198449.ACAM_0154"/>